<dbReference type="EMBL" id="JAOQAZ010000026">
    <property type="protein sequence ID" value="KAJ4252292.1"/>
    <property type="molecule type" value="Genomic_DNA"/>
</dbReference>
<dbReference type="Pfam" id="PF17784">
    <property type="entry name" value="Sulfotransfer_4"/>
    <property type="match status" value="1"/>
</dbReference>
<dbReference type="Proteomes" id="UP001152049">
    <property type="component" value="Unassembled WGS sequence"/>
</dbReference>
<dbReference type="InterPro" id="IPR040632">
    <property type="entry name" value="Sulfotransfer_4"/>
</dbReference>
<name>A0A9W8VCN6_9HYPO</name>
<dbReference type="InterPro" id="IPR027417">
    <property type="entry name" value="P-loop_NTPase"/>
</dbReference>
<gene>
    <name evidence="1" type="ORF">NW762_010889</name>
</gene>
<evidence type="ECO:0000313" key="2">
    <source>
        <dbReference type="Proteomes" id="UP001152049"/>
    </source>
</evidence>
<keyword evidence="2" id="KW-1185">Reference proteome</keyword>
<comment type="caution">
    <text evidence="1">The sequence shown here is derived from an EMBL/GenBank/DDBJ whole genome shotgun (WGS) entry which is preliminary data.</text>
</comment>
<evidence type="ECO:0000313" key="1">
    <source>
        <dbReference type="EMBL" id="KAJ4252292.1"/>
    </source>
</evidence>
<dbReference type="OrthoDB" id="408152at2759"/>
<organism evidence="1 2">
    <name type="scientific">Fusarium torreyae</name>
    <dbReference type="NCBI Taxonomy" id="1237075"/>
    <lineage>
        <taxon>Eukaryota</taxon>
        <taxon>Fungi</taxon>
        <taxon>Dikarya</taxon>
        <taxon>Ascomycota</taxon>
        <taxon>Pezizomycotina</taxon>
        <taxon>Sordariomycetes</taxon>
        <taxon>Hypocreomycetidae</taxon>
        <taxon>Hypocreales</taxon>
        <taxon>Nectriaceae</taxon>
        <taxon>Fusarium</taxon>
    </lineage>
</organism>
<dbReference type="PANTHER" id="PTHR36978">
    <property type="entry name" value="P-LOOP CONTAINING NUCLEOTIDE TRIPHOSPHATE HYDROLASE"/>
    <property type="match status" value="1"/>
</dbReference>
<proteinExistence type="predicted"/>
<dbReference type="AlphaFoldDB" id="A0A9W8VCN6"/>
<dbReference type="PANTHER" id="PTHR36978:SF4">
    <property type="entry name" value="P-LOOP CONTAINING NUCLEOSIDE TRIPHOSPHATE HYDROLASE PROTEIN"/>
    <property type="match status" value="1"/>
</dbReference>
<dbReference type="Gene3D" id="3.40.50.300">
    <property type="entry name" value="P-loop containing nucleotide triphosphate hydrolases"/>
    <property type="match status" value="1"/>
</dbReference>
<accession>A0A9W8VCN6</accession>
<protein>
    <submittedName>
        <fullName evidence="1">Uncharacterized protein</fullName>
    </submittedName>
</protein>
<dbReference type="SUPFAM" id="SSF52540">
    <property type="entry name" value="P-loop containing nucleoside triphosphate hydrolases"/>
    <property type="match status" value="1"/>
</dbReference>
<sequence length="136" mass="15477">MEKLVYLLKPPTRRRDAGKQMQVLCRGLPWSGTDSLRSALMIFGSSDVYHGFAITARQREDCAFWIPLIRRRLASPDFQESVDFDSVPANCGAVTDGPANVFGEELLSYYPNAKVILNRRRNVDAWYSSMHEEDMS</sequence>
<reference evidence="1" key="1">
    <citation type="submission" date="2022-09" db="EMBL/GenBank/DDBJ databases">
        <title>Fusarium specimens isolated from Avocado Roots.</title>
        <authorList>
            <person name="Stajich J."/>
            <person name="Roper C."/>
            <person name="Heimlech-Rivalta G."/>
        </authorList>
    </citation>
    <scope>NUCLEOTIDE SEQUENCE</scope>
    <source>
        <strain evidence="1">CF00136</strain>
    </source>
</reference>